<dbReference type="GO" id="GO:0016020">
    <property type="term" value="C:membrane"/>
    <property type="evidence" value="ECO:0007669"/>
    <property type="project" value="TreeGrafter"/>
</dbReference>
<feature type="domain" description="PGG" evidence="2">
    <location>
        <begin position="457"/>
        <end position="569"/>
    </location>
</feature>
<feature type="transmembrane region" description="Helical" evidence="1">
    <location>
        <begin position="575"/>
        <end position="596"/>
    </location>
</feature>
<dbReference type="SMART" id="SM00248">
    <property type="entry name" value="ANK"/>
    <property type="match status" value="4"/>
</dbReference>
<dbReference type="InterPro" id="IPR036770">
    <property type="entry name" value="Ankyrin_rpt-contain_sf"/>
</dbReference>
<dbReference type="InterPro" id="IPR002110">
    <property type="entry name" value="Ankyrin_rpt"/>
</dbReference>
<dbReference type="OMA" id="ICPKDHS"/>
<dbReference type="Gene3D" id="1.25.40.20">
    <property type="entry name" value="Ankyrin repeat-containing domain"/>
    <property type="match status" value="1"/>
</dbReference>
<proteinExistence type="predicted"/>
<dbReference type="Pfam" id="PF13962">
    <property type="entry name" value="PGG"/>
    <property type="match status" value="1"/>
</dbReference>
<feature type="transmembrane region" description="Helical" evidence="1">
    <location>
        <begin position="464"/>
        <end position="483"/>
    </location>
</feature>
<dbReference type="InterPro" id="IPR026961">
    <property type="entry name" value="PGG_dom"/>
</dbReference>
<reference evidence="3" key="1">
    <citation type="submission" date="2021-01" db="UniProtKB">
        <authorList>
            <consortium name="EnsemblPlants"/>
        </authorList>
    </citation>
    <scope>IDENTIFICATION</scope>
</reference>
<feature type="transmembrane region" description="Helical" evidence="1">
    <location>
        <begin position="545"/>
        <end position="569"/>
    </location>
</feature>
<dbReference type="PANTHER" id="PTHR24177:SF304">
    <property type="entry name" value="ANKYRIN REPEAT-CONTAINING DOMAIN, PGG DOMAIN PROTEIN-RELATED"/>
    <property type="match status" value="1"/>
</dbReference>
<evidence type="ECO:0000256" key="1">
    <source>
        <dbReference type="SAM" id="Phobius"/>
    </source>
</evidence>
<feature type="transmembrane region" description="Helical" evidence="1">
    <location>
        <begin position="503"/>
        <end position="525"/>
    </location>
</feature>
<dbReference type="Proteomes" id="UP000594263">
    <property type="component" value="Unplaced"/>
</dbReference>
<keyword evidence="4" id="KW-1185">Reference proteome</keyword>
<organism evidence="3 4">
    <name type="scientific">Kalanchoe fedtschenkoi</name>
    <name type="common">Lavender scallops</name>
    <name type="synonym">South American air plant</name>
    <dbReference type="NCBI Taxonomy" id="63787"/>
    <lineage>
        <taxon>Eukaryota</taxon>
        <taxon>Viridiplantae</taxon>
        <taxon>Streptophyta</taxon>
        <taxon>Embryophyta</taxon>
        <taxon>Tracheophyta</taxon>
        <taxon>Spermatophyta</taxon>
        <taxon>Magnoliopsida</taxon>
        <taxon>eudicotyledons</taxon>
        <taxon>Gunneridae</taxon>
        <taxon>Pentapetalae</taxon>
        <taxon>Saxifragales</taxon>
        <taxon>Crassulaceae</taxon>
        <taxon>Kalanchoe</taxon>
    </lineage>
</organism>
<accession>A0A7N0U4C4</accession>
<dbReference type="SUPFAM" id="SSF48403">
    <property type="entry name" value="Ankyrin repeat"/>
    <property type="match status" value="1"/>
</dbReference>
<protein>
    <recommendedName>
        <fullName evidence="2">PGG domain-containing protein</fullName>
    </recommendedName>
</protein>
<keyword evidence="1" id="KW-0812">Transmembrane</keyword>
<dbReference type="Gramene" id="Kaladp0053s0354.1.v1.1">
    <property type="protein sequence ID" value="Kaladp0053s0354.1.v1.1"/>
    <property type="gene ID" value="Kaladp0053s0354.v1.1"/>
</dbReference>
<feature type="transmembrane region" description="Helical" evidence="1">
    <location>
        <begin position="252"/>
        <end position="277"/>
    </location>
</feature>
<dbReference type="PANTHER" id="PTHR24177">
    <property type="entry name" value="CASKIN"/>
    <property type="match status" value="1"/>
</dbReference>
<dbReference type="EnsemblPlants" id="Kaladp0053s0354.1.v1.1">
    <property type="protein sequence ID" value="Kaladp0053s0354.1.v1.1"/>
    <property type="gene ID" value="Kaladp0053s0354.v1.1"/>
</dbReference>
<keyword evidence="1" id="KW-1133">Transmembrane helix</keyword>
<evidence type="ECO:0000313" key="3">
    <source>
        <dbReference type="EnsemblPlants" id="Kaladp0053s0354.1.v1.1"/>
    </source>
</evidence>
<keyword evidence="1" id="KW-0472">Membrane</keyword>
<name>A0A7N0U4C4_KALFE</name>
<evidence type="ECO:0000259" key="2">
    <source>
        <dbReference type="Pfam" id="PF13962"/>
    </source>
</evidence>
<evidence type="ECO:0000313" key="4">
    <source>
        <dbReference type="Proteomes" id="UP000594263"/>
    </source>
</evidence>
<dbReference type="Pfam" id="PF12796">
    <property type="entry name" value="Ank_2"/>
    <property type="match status" value="1"/>
</dbReference>
<dbReference type="AlphaFoldDB" id="A0A7N0U4C4"/>
<sequence>MGEDYKYVLRYLPLYRAAVTDDWEAAKAIFDRDPDALTTRITYWSETTLHIAVATNCSHRFVENLVNRIAAVDKTKLRTPDYTTYNSLHYAAKVGNTRAATVLVENDPEMASIVDQCGHTPVKLAAWFGRKETLVYLLGVTPDVIGEAGTSPYSGTTGGDLITLTITAGFYDVALNLIERYPSLATEKDRNGITALQTLASRPGAFPSGRSWWFWQFFIYNCTPSVLDFNPEVEKKPTSPNKRGKRSGRAGWWWFRFVQSACFNFYLLLWSAVEYLVPVMRDIRESKLIHRQTSLLTKALVATVLTVDDHGVVWDVLGTAMSTAAQHGIHELIEECLGRYPGLIWYRIEGIYLFLASIKYRQVKVFNLVYQMTGHVVFATPNTIGEDNALHLAGRRASPHRLSTVTGAALQMQRELQWFKEVEKFVEPSFKEALNGEKKTPRMVFTDEHLDLVEKGEKWMKDTASSSTVVAALIVTVAFTAIFTAPGGNKDDGTPYFLRDSTFMLFAISDALALFASVTSVLMFLSMLTSRYAEEDFLYALPKRITIGLVSLFISIAAIMVTFCAAMVLVLRKELAWIAAPVGLVACVPVTFFVMLQFPLLVELVMSTYGPSIFHKQNDLVLH</sequence>